<sequence length="526" mass="57103">MKSKLICVASLIFLFATSCDKETVKPESITITDSKIELNVGKSDTLEYIVNPTQAEDYSVSWTSEDENVAEVLQNGIIEAKKIGSTKIIISTSNNKTAFCMVTVVATTIKEVTLSESNINLKLGEASTLKYKISPEDATDKSVSWKSSDLNIATITDGGVVKAIAPGKATITVTTNDGSFTATCEVTVDPVLVSSIEISQTDLMIFIDESTELSAIVYPDNATDKSVLWESSDINIATITDEGVVKALGIGEAEIKVTSNDGDFSAICKIEVKPILVSGIVVTSTTQRFNIGEEFELKAVVYPENATYRNIDWSSDNIDVATISDAGIITTKAQGSATISAISDDGLVKEEYYIEVGYKMIVTVVNIDGETIGDCNVVAWDTDVEVNISTSPITGGRFEIFSNKERIVNILVASASYNGVIIYDTSINENKLVNVKLTDNTHSSIISTSEICYIPGLTGRLNPVCDNLGRTYLYADNISINDETLQPVDFNSTDSLKLEDAYGVIMYVWIPFIHDSVFLLNYKKNE</sequence>
<dbReference type="Proteomes" id="UP000218267">
    <property type="component" value="Chromosome"/>
</dbReference>
<reference evidence="2 3" key="1">
    <citation type="journal article" date="2018" name="Mar. Genomics">
        <title>Complete genome sequence of Marinifilaceae bacterium strain SPP2, isolated from the Antarctic marine sediment.</title>
        <authorList>
            <person name="Watanabe M."/>
            <person name="Kojima H."/>
            <person name="Fukui M."/>
        </authorList>
    </citation>
    <scope>NUCLEOTIDE SEQUENCE [LARGE SCALE GENOMIC DNA]</scope>
    <source>
        <strain evidence="2 3">SPP2</strain>
    </source>
</reference>
<feature type="domain" description="BIG2" evidence="1">
    <location>
        <begin position="25"/>
        <end position="101"/>
    </location>
</feature>
<dbReference type="EMBL" id="AP018042">
    <property type="protein sequence ID" value="BAX80036.1"/>
    <property type="molecule type" value="Genomic_DNA"/>
</dbReference>
<dbReference type="PANTHER" id="PTHR23019:SF0">
    <property type="entry name" value="NUCLEAR PORE MEMBRANE GLYCOPROTEIN 210"/>
    <property type="match status" value="1"/>
</dbReference>
<dbReference type="RefSeq" id="WP_096428911.1">
    <property type="nucleotide sequence ID" value="NZ_AP018042.1"/>
</dbReference>
<dbReference type="Pfam" id="PF02368">
    <property type="entry name" value="Big_2"/>
    <property type="match status" value="4"/>
</dbReference>
<evidence type="ECO:0000259" key="1">
    <source>
        <dbReference type="SMART" id="SM00635"/>
    </source>
</evidence>
<feature type="domain" description="BIG2" evidence="1">
    <location>
        <begin position="192"/>
        <end position="269"/>
    </location>
</feature>
<dbReference type="OrthoDB" id="1029694at2"/>
<dbReference type="AlphaFoldDB" id="A0A1Y1CI32"/>
<feature type="domain" description="BIG2" evidence="1">
    <location>
        <begin position="276"/>
        <end position="353"/>
    </location>
</feature>
<dbReference type="SMART" id="SM00635">
    <property type="entry name" value="BID_2"/>
    <property type="match status" value="4"/>
</dbReference>
<accession>A0A1Y1CI32</accession>
<protein>
    <recommendedName>
        <fullName evidence="1">BIG2 domain-containing protein</fullName>
    </recommendedName>
</protein>
<name>A0A1Y1CI32_9BACT</name>
<organism evidence="2 3">
    <name type="scientific">Labilibaculum antarcticum</name>
    <dbReference type="NCBI Taxonomy" id="1717717"/>
    <lineage>
        <taxon>Bacteria</taxon>
        <taxon>Pseudomonadati</taxon>
        <taxon>Bacteroidota</taxon>
        <taxon>Bacteroidia</taxon>
        <taxon>Marinilabiliales</taxon>
        <taxon>Marinifilaceae</taxon>
        <taxon>Labilibaculum</taxon>
    </lineage>
</organism>
<dbReference type="InterPro" id="IPR003343">
    <property type="entry name" value="Big_2"/>
</dbReference>
<evidence type="ECO:0000313" key="2">
    <source>
        <dbReference type="EMBL" id="BAX80036.1"/>
    </source>
</evidence>
<dbReference type="PROSITE" id="PS51257">
    <property type="entry name" value="PROKAR_LIPOPROTEIN"/>
    <property type="match status" value="1"/>
</dbReference>
<dbReference type="InterPro" id="IPR045197">
    <property type="entry name" value="NUP210-like"/>
</dbReference>
<dbReference type="Gene3D" id="2.60.40.1080">
    <property type="match status" value="4"/>
</dbReference>
<proteinExistence type="predicted"/>
<dbReference type="SUPFAM" id="SSF49373">
    <property type="entry name" value="Invasin/intimin cell-adhesion fragments"/>
    <property type="match status" value="4"/>
</dbReference>
<keyword evidence="3" id="KW-1185">Reference proteome</keyword>
<reference evidence="3" key="2">
    <citation type="journal article" date="2020" name="Antonie Van Leeuwenhoek">
        <title>Labilibaculum antarcticum sp. nov., a novel facultative anaerobic, psychrotorelant bacterium isolated from marine sediment of Antarctica.</title>
        <authorList>
            <person name="Watanabe M."/>
            <person name="Kojima H."/>
            <person name="Fukui M."/>
        </authorList>
    </citation>
    <scope>NUCLEOTIDE SEQUENCE [LARGE SCALE GENOMIC DNA]</scope>
    <source>
        <strain evidence="3">SPP2</strain>
    </source>
</reference>
<dbReference type="KEGG" id="mbas:ALGA_1661"/>
<gene>
    <name evidence="2" type="ORF">ALGA_1661</name>
</gene>
<evidence type="ECO:0000313" key="3">
    <source>
        <dbReference type="Proteomes" id="UP000218267"/>
    </source>
</evidence>
<dbReference type="PANTHER" id="PTHR23019">
    <property type="entry name" value="NUCLEAR PORE MEMBRANE GLYCOPROTEIN GP210-RELATED"/>
    <property type="match status" value="1"/>
</dbReference>
<dbReference type="InterPro" id="IPR008964">
    <property type="entry name" value="Invasin/intimin_cell_adhesion"/>
</dbReference>
<feature type="domain" description="BIG2" evidence="1">
    <location>
        <begin position="108"/>
        <end position="185"/>
    </location>
</feature>